<name>A0A433QFE8_9FUNG</name>
<accession>A0A433QFE8</accession>
<dbReference type="Gene3D" id="2.150.10.10">
    <property type="entry name" value="Serralysin-like metalloprotease, C-terminal"/>
    <property type="match status" value="1"/>
</dbReference>
<proteinExistence type="predicted"/>
<organism evidence="1 2">
    <name type="scientific">Jimgerdemannia flammicorona</name>
    <dbReference type="NCBI Taxonomy" id="994334"/>
    <lineage>
        <taxon>Eukaryota</taxon>
        <taxon>Fungi</taxon>
        <taxon>Fungi incertae sedis</taxon>
        <taxon>Mucoromycota</taxon>
        <taxon>Mucoromycotina</taxon>
        <taxon>Endogonomycetes</taxon>
        <taxon>Endogonales</taxon>
        <taxon>Endogonaceae</taxon>
        <taxon>Jimgerdemannia</taxon>
    </lineage>
</organism>
<evidence type="ECO:0000313" key="1">
    <source>
        <dbReference type="EMBL" id="RUS28548.1"/>
    </source>
</evidence>
<protein>
    <submittedName>
        <fullName evidence="1">Uncharacterized protein</fullName>
    </submittedName>
</protein>
<dbReference type="AlphaFoldDB" id="A0A433QFE8"/>
<comment type="caution">
    <text evidence="1">The sequence shown here is derived from an EMBL/GenBank/DDBJ whole genome shotgun (WGS) entry which is preliminary data.</text>
</comment>
<reference evidence="1 2" key="1">
    <citation type="journal article" date="2018" name="New Phytol.">
        <title>Phylogenomics of Endogonaceae and evolution of mycorrhizas within Mucoromycota.</title>
        <authorList>
            <person name="Chang Y."/>
            <person name="Desiro A."/>
            <person name="Na H."/>
            <person name="Sandor L."/>
            <person name="Lipzen A."/>
            <person name="Clum A."/>
            <person name="Barry K."/>
            <person name="Grigoriev I.V."/>
            <person name="Martin F.M."/>
            <person name="Stajich J.E."/>
            <person name="Smith M.E."/>
            <person name="Bonito G."/>
            <person name="Spatafora J.W."/>
        </authorList>
    </citation>
    <scope>NUCLEOTIDE SEQUENCE [LARGE SCALE GENOMIC DNA]</scope>
    <source>
        <strain evidence="1 2">AD002</strain>
    </source>
</reference>
<dbReference type="InterPro" id="IPR011049">
    <property type="entry name" value="Serralysin-like_metalloprot_C"/>
</dbReference>
<dbReference type="Proteomes" id="UP000274822">
    <property type="component" value="Unassembled WGS sequence"/>
</dbReference>
<dbReference type="SUPFAM" id="SSF101967">
    <property type="entry name" value="Adhesin YadA, collagen-binding domain"/>
    <property type="match status" value="1"/>
</dbReference>
<keyword evidence="2" id="KW-1185">Reference proteome</keyword>
<gene>
    <name evidence="1" type="ORF">BC938DRAFT_481757</name>
</gene>
<evidence type="ECO:0000313" key="2">
    <source>
        <dbReference type="Proteomes" id="UP000274822"/>
    </source>
</evidence>
<dbReference type="EMBL" id="RBNJ01006482">
    <property type="protein sequence ID" value="RUS28548.1"/>
    <property type="molecule type" value="Genomic_DNA"/>
</dbReference>
<sequence length="88" mass="9796">MDYYFDDASDWSCDEKFYIFGPGPSVSAVYGLPSVYGLRSTVYGLRSTVHGLRSTVHGPRFTVYGLRSTVYGLRSTVYSGLRSTAVYD</sequence>